<comment type="caution">
    <text evidence="2">The sequence shown here is derived from an EMBL/GenBank/DDBJ whole genome shotgun (WGS) entry which is preliminary data.</text>
</comment>
<evidence type="ECO:0000313" key="2">
    <source>
        <dbReference type="EMBL" id="MBB6037776.1"/>
    </source>
</evidence>
<dbReference type="PROSITE" id="PS51186">
    <property type="entry name" value="GNAT"/>
    <property type="match status" value="1"/>
</dbReference>
<dbReference type="GO" id="GO:0016747">
    <property type="term" value="F:acyltransferase activity, transferring groups other than amino-acyl groups"/>
    <property type="evidence" value="ECO:0007669"/>
    <property type="project" value="InterPro"/>
</dbReference>
<name>A0A841FNU9_9ACTN</name>
<accession>A0A841FNU9</accession>
<keyword evidence="2" id="KW-0808">Transferase</keyword>
<organism evidence="2 3">
    <name type="scientific">Phytomonospora endophytica</name>
    <dbReference type="NCBI Taxonomy" id="714109"/>
    <lineage>
        <taxon>Bacteria</taxon>
        <taxon>Bacillati</taxon>
        <taxon>Actinomycetota</taxon>
        <taxon>Actinomycetes</taxon>
        <taxon>Micromonosporales</taxon>
        <taxon>Micromonosporaceae</taxon>
        <taxon>Phytomonospora</taxon>
    </lineage>
</organism>
<dbReference type="RefSeq" id="WP_184790581.1">
    <property type="nucleotide sequence ID" value="NZ_BONT01000054.1"/>
</dbReference>
<evidence type="ECO:0000259" key="1">
    <source>
        <dbReference type="PROSITE" id="PS51186"/>
    </source>
</evidence>
<sequence length="210" mass="21761">MDLTPLVRRWLAAWTIARELGPAVDVPGGFRVTLGLPGRHHEFMAPDAAGLPALVTALKAIEPSWLTAFTTDPAATEVALKAEGLEFFTDAETFMRTDLDGRPKRRPAEGYTVATTVDGPLIRAAVTAPDGTAAASGLMAVAGTDAVAHGIQTDEAHRRRGLGGAVMTALGEAATARGATTGLLIASAAGEGLYRSMGWETLATVVTVRA</sequence>
<dbReference type="InterPro" id="IPR000182">
    <property type="entry name" value="GNAT_dom"/>
</dbReference>
<dbReference type="InterPro" id="IPR016181">
    <property type="entry name" value="Acyl_CoA_acyltransferase"/>
</dbReference>
<feature type="domain" description="N-acetyltransferase" evidence="1">
    <location>
        <begin position="82"/>
        <end position="210"/>
    </location>
</feature>
<protein>
    <submittedName>
        <fullName evidence="2">GNAT superfamily N-acetyltransferase</fullName>
    </submittedName>
</protein>
<dbReference type="SUPFAM" id="SSF55729">
    <property type="entry name" value="Acyl-CoA N-acyltransferases (Nat)"/>
    <property type="match status" value="1"/>
</dbReference>
<dbReference type="Gene3D" id="3.40.630.30">
    <property type="match status" value="1"/>
</dbReference>
<keyword evidence="3" id="KW-1185">Reference proteome</keyword>
<reference evidence="2 3" key="1">
    <citation type="submission" date="2020-08" db="EMBL/GenBank/DDBJ databases">
        <title>Genomic Encyclopedia of Type Strains, Phase IV (KMG-IV): sequencing the most valuable type-strain genomes for metagenomic binning, comparative biology and taxonomic classification.</title>
        <authorList>
            <person name="Goeker M."/>
        </authorList>
    </citation>
    <scope>NUCLEOTIDE SEQUENCE [LARGE SCALE GENOMIC DNA]</scope>
    <source>
        <strain evidence="2 3">YIM 65646</strain>
    </source>
</reference>
<dbReference type="AlphaFoldDB" id="A0A841FNU9"/>
<evidence type="ECO:0000313" key="3">
    <source>
        <dbReference type="Proteomes" id="UP000548476"/>
    </source>
</evidence>
<dbReference type="EMBL" id="JACHGT010000013">
    <property type="protein sequence ID" value="MBB6037776.1"/>
    <property type="molecule type" value="Genomic_DNA"/>
</dbReference>
<dbReference type="Pfam" id="PF13508">
    <property type="entry name" value="Acetyltransf_7"/>
    <property type="match status" value="1"/>
</dbReference>
<dbReference type="Proteomes" id="UP000548476">
    <property type="component" value="Unassembled WGS sequence"/>
</dbReference>
<proteinExistence type="predicted"/>
<gene>
    <name evidence="2" type="ORF">HNR73_005654</name>
</gene>